<accession>A0A9P9BTZ3</accession>
<name>A0A9P9BTZ3_9PEZI</name>
<sequence length="136" mass="14637">MKAFTIATFLLSASTTVLADFLLYDGAIVTEAAEPIVQTRAVSLDQRGNCDGIDNSPELDGAAGEYSYPWPEETFKVGLCNISLRFIKNGNDYNVYDDGTGGQVGVCTRGSNEVKACFWGFISAEYNEAYICSGAC</sequence>
<reference evidence="2" key="1">
    <citation type="journal article" date="2021" name="Nat. Commun.">
        <title>Genetic determinants of endophytism in the Arabidopsis root mycobiome.</title>
        <authorList>
            <person name="Mesny F."/>
            <person name="Miyauchi S."/>
            <person name="Thiergart T."/>
            <person name="Pickel B."/>
            <person name="Atanasova L."/>
            <person name="Karlsson M."/>
            <person name="Huettel B."/>
            <person name="Barry K.W."/>
            <person name="Haridas S."/>
            <person name="Chen C."/>
            <person name="Bauer D."/>
            <person name="Andreopoulos W."/>
            <person name="Pangilinan J."/>
            <person name="LaButti K."/>
            <person name="Riley R."/>
            <person name="Lipzen A."/>
            <person name="Clum A."/>
            <person name="Drula E."/>
            <person name="Henrissat B."/>
            <person name="Kohler A."/>
            <person name="Grigoriev I.V."/>
            <person name="Martin F.M."/>
            <person name="Hacquard S."/>
        </authorList>
    </citation>
    <scope>NUCLEOTIDE SEQUENCE</scope>
    <source>
        <strain evidence="2">MPI-CAGE-CH-0230</strain>
    </source>
</reference>
<dbReference type="GeneID" id="70187566"/>
<evidence type="ECO:0000313" key="3">
    <source>
        <dbReference type="Proteomes" id="UP000756346"/>
    </source>
</evidence>
<keyword evidence="3" id="KW-1185">Reference proteome</keyword>
<evidence type="ECO:0000313" key="2">
    <source>
        <dbReference type="EMBL" id="KAH7037061.1"/>
    </source>
</evidence>
<keyword evidence="1" id="KW-0732">Signal</keyword>
<feature type="signal peptide" evidence="1">
    <location>
        <begin position="1"/>
        <end position="19"/>
    </location>
</feature>
<evidence type="ECO:0000256" key="1">
    <source>
        <dbReference type="SAM" id="SignalP"/>
    </source>
</evidence>
<dbReference type="RefSeq" id="XP_046016182.1">
    <property type="nucleotide sequence ID" value="XM_046158020.1"/>
</dbReference>
<protein>
    <submittedName>
        <fullName evidence="2">Uncharacterized protein</fullName>
    </submittedName>
</protein>
<comment type="caution">
    <text evidence="2">The sequence shown here is derived from an EMBL/GenBank/DDBJ whole genome shotgun (WGS) entry which is preliminary data.</text>
</comment>
<dbReference type="Proteomes" id="UP000756346">
    <property type="component" value="Unassembled WGS sequence"/>
</dbReference>
<dbReference type="EMBL" id="JAGTJQ010000002">
    <property type="protein sequence ID" value="KAH7037061.1"/>
    <property type="molecule type" value="Genomic_DNA"/>
</dbReference>
<gene>
    <name evidence="2" type="ORF">B0I36DRAFT_358808</name>
</gene>
<dbReference type="OrthoDB" id="10452616at2759"/>
<proteinExistence type="predicted"/>
<organism evidence="2 3">
    <name type="scientific">Microdochium trichocladiopsis</name>
    <dbReference type="NCBI Taxonomy" id="1682393"/>
    <lineage>
        <taxon>Eukaryota</taxon>
        <taxon>Fungi</taxon>
        <taxon>Dikarya</taxon>
        <taxon>Ascomycota</taxon>
        <taxon>Pezizomycotina</taxon>
        <taxon>Sordariomycetes</taxon>
        <taxon>Xylariomycetidae</taxon>
        <taxon>Xylariales</taxon>
        <taxon>Microdochiaceae</taxon>
        <taxon>Microdochium</taxon>
    </lineage>
</organism>
<dbReference type="AlphaFoldDB" id="A0A9P9BTZ3"/>
<feature type="chain" id="PRO_5040352801" evidence="1">
    <location>
        <begin position="20"/>
        <end position="136"/>
    </location>
</feature>